<dbReference type="RefSeq" id="WP_377855718.1">
    <property type="nucleotide sequence ID" value="NZ_JBHLZU010000018.1"/>
</dbReference>
<dbReference type="EMBL" id="JBHLZU010000018">
    <property type="protein sequence ID" value="MFB9906812.1"/>
    <property type="molecule type" value="Genomic_DNA"/>
</dbReference>
<dbReference type="Proteomes" id="UP001589693">
    <property type="component" value="Unassembled WGS sequence"/>
</dbReference>
<keyword evidence="2" id="KW-1185">Reference proteome</keyword>
<sequence>MFPDGRFLVLADDSEPHSSQPVPVPVTFTFADRNPITGEPYERSRFRDLPGFVAAVVTDYLDMPSAEWNLLVEYGEVAEFVDPHRVFTTTATGRRGGSA</sequence>
<comment type="caution">
    <text evidence="1">The sequence shown here is derived from an EMBL/GenBank/DDBJ whole genome shotgun (WGS) entry which is preliminary data.</text>
</comment>
<gene>
    <name evidence="1" type="ORF">ACFFQA_22990</name>
</gene>
<proteinExistence type="predicted"/>
<organism evidence="1 2">
    <name type="scientific">Allokutzneria oryzae</name>
    <dbReference type="NCBI Taxonomy" id="1378989"/>
    <lineage>
        <taxon>Bacteria</taxon>
        <taxon>Bacillati</taxon>
        <taxon>Actinomycetota</taxon>
        <taxon>Actinomycetes</taxon>
        <taxon>Pseudonocardiales</taxon>
        <taxon>Pseudonocardiaceae</taxon>
        <taxon>Allokutzneria</taxon>
    </lineage>
</organism>
<name>A0ABV6A0Y9_9PSEU</name>
<protein>
    <submittedName>
        <fullName evidence="1">Uncharacterized protein</fullName>
    </submittedName>
</protein>
<reference evidence="1 2" key="1">
    <citation type="submission" date="2024-09" db="EMBL/GenBank/DDBJ databases">
        <authorList>
            <person name="Sun Q."/>
            <person name="Mori K."/>
        </authorList>
    </citation>
    <scope>NUCLEOTIDE SEQUENCE [LARGE SCALE GENOMIC DNA]</scope>
    <source>
        <strain evidence="1 2">TBRC 7907</strain>
    </source>
</reference>
<evidence type="ECO:0000313" key="2">
    <source>
        <dbReference type="Proteomes" id="UP001589693"/>
    </source>
</evidence>
<evidence type="ECO:0000313" key="1">
    <source>
        <dbReference type="EMBL" id="MFB9906812.1"/>
    </source>
</evidence>
<accession>A0ABV6A0Y9</accession>